<protein>
    <submittedName>
        <fullName evidence="6">ATP-binding cassette domain-containing protein</fullName>
    </submittedName>
</protein>
<evidence type="ECO:0000313" key="6">
    <source>
        <dbReference type="EMBL" id="MCG4618492.1"/>
    </source>
</evidence>
<dbReference type="InterPro" id="IPR027417">
    <property type="entry name" value="P-loop_NTPase"/>
</dbReference>
<evidence type="ECO:0000259" key="5">
    <source>
        <dbReference type="PROSITE" id="PS50893"/>
    </source>
</evidence>
<dbReference type="SUPFAM" id="SSF52540">
    <property type="entry name" value="P-loop containing nucleoside triphosphate hydrolases"/>
    <property type="match status" value="1"/>
</dbReference>
<dbReference type="PANTHER" id="PTHR42734">
    <property type="entry name" value="METAL TRANSPORT SYSTEM ATP-BINDING PROTEIN TM_0124-RELATED"/>
    <property type="match status" value="1"/>
</dbReference>
<dbReference type="EMBL" id="JAKNHJ010000017">
    <property type="protein sequence ID" value="MCG4618492.1"/>
    <property type="molecule type" value="Genomic_DNA"/>
</dbReference>
<evidence type="ECO:0000256" key="3">
    <source>
        <dbReference type="ARBA" id="ARBA00022741"/>
    </source>
</evidence>
<organism evidence="6 7">
    <name type="scientific">Varibaculum cambriense</name>
    <dbReference type="NCBI Taxonomy" id="184870"/>
    <lineage>
        <taxon>Bacteria</taxon>
        <taxon>Bacillati</taxon>
        <taxon>Actinomycetota</taxon>
        <taxon>Actinomycetes</taxon>
        <taxon>Actinomycetales</taxon>
        <taxon>Actinomycetaceae</taxon>
        <taxon>Varibaculum</taxon>
    </lineage>
</organism>
<dbReference type="SMART" id="SM00382">
    <property type="entry name" value="AAA"/>
    <property type="match status" value="1"/>
</dbReference>
<evidence type="ECO:0000313" key="7">
    <source>
        <dbReference type="Proteomes" id="UP001200537"/>
    </source>
</evidence>
<evidence type="ECO:0000256" key="2">
    <source>
        <dbReference type="ARBA" id="ARBA00022448"/>
    </source>
</evidence>
<dbReference type="GO" id="GO:0005524">
    <property type="term" value="F:ATP binding"/>
    <property type="evidence" value="ECO:0007669"/>
    <property type="project" value="UniProtKB-KW"/>
</dbReference>
<sequence length="245" mass="25819">MSVTETKTSLPFRATDLSVALQGNLILENINLQITPGTTVALCGENGSGKSTLVRAAVGLNPVSSGSLEIFGARVGDKNYAKALAKVGYVPQRKSALGTVPATALEVVRSGLLRKGRVGPKRSDRERARQTLAKVGLAGSENKKFQFMSGGQQQRVLIARALVRDPEFLIMDEPLAGIDRQSAKSLAATIAEAKTAGKTMLIVLHEHGSLAPLIDRTITLVSGQIASDNPREALSPLPGAEGNEE</sequence>
<gene>
    <name evidence="6" type="ORF">L0M99_08330</name>
</gene>
<evidence type="ECO:0000256" key="4">
    <source>
        <dbReference type="ARBA" id="ARBA00022840"/>
    </source>
</evidence>
<dbReference type="Pfam" id="PF00005">
    <property type="entry name" value="ABC_tran"/>
    <property type="match status" value="1"/>
</dbReference>
<dbReference type="PANTHER" id="PTHR42734:SF5">
    <property type="entry name" value="IRON TRANSPORT SYSTEM ATP-BINDING PROTEIN HI_0361-RELATED"/>
    <property type="match status" value="1"/>
</dbReference>
<name>A0AAJ1BCR8_9ACTO</name>
<dbReference type="GO" id="GO:0016887">
    <property type="term" value="F:ATP hydrolysis activity"/>
    <property type="evidence" value="ECO:0007669"/>
    <property type="project" value="InterPro"/>
</dbReference>
<dbReference type="InterPro" id="IPR050153">
    <property type="entry name" value="Metal_Ion_Import_ABC"/>
</dbReference>
<dbReference type="AlphaFoldDB" id="A0AAJ1BCR8"/>
<dbReference type="InterPro" id="IPR003439">
    <property type="entry name" value="ABC_transporter-like_ATP-bd"/>
</dbReference>
<dbReference type="InterPro" id="IPR003593">
    <property type="entry name" value="AAA+_ATPase"/>
</dbReference>
<keyword evidence="3" id="KW-0547">Nucleotide-binding</keyword>
<feature type="domain" description="ABC transporter" evidence="5">
    <location>
        <begin position="12"/>
        <end position="245"/>
    </location>
</feature>
<reference evidence="6" key="1">
    <citation type="submission" date="2022-01" db="EMBL/GenBank/DDBJ databases">
        <title>Collection of gut derived symbiotic bacterial strains cultured from healthy donors.</title>
        <authorList>
            <person name="Lin H."/>
            <person name="Kohout C."/>
            <person name="Waligurski E."/>
            <person name="Pamer E.G."/>
        </authorList>
    </citation>
    <scope>NUCLEOTIDE SEQUENCE</scope>
    <source>
        <strain evidence="6">DFI.7.46</strain>
    </source>
</reference>
<dbReference type="RefSeq" id="WP_024058443.1">
    <property type="nucleotide sequence ID" value="NZ_JAGZVZ010000003.1"/>
</dbReference>
<accession>A0AAJ1BCR8</accession>
<comment type="caution">
    <text evidence="6">The sequence shown here is derived from an EMBL/GenBank/DDBJ whole genome shotgun (WGS) entry which is preliminary data.</text>
</comment>
<keyword evidence="4 6" id="KW-0067">ATP-binding</keyword>
<dbReference type="PROSITE" id="PS00211">
    <property type="entry name" value="ABC_TRANSPORTER_1"/>
    <property type="match status" value="1"/>
</dbReference>
<dbReference type="InterPro" id="IPR017871">
    <property type="entry name" value="ABC_transporter-like_CS"/>
</dbReference>
<comment type="similarity">
    <text evidence="1">Belongs to the ABC transporter superfamily.</text>
</comment>
<dbReference type="PROSITE" id="PS50893">
    <property type="entry name" value="ABC_TRANSPORTER_2"/>
    <property type="match status" value="1"/>
</dbReference>
<evidence type="ECO:0000256" key="1">
    <source>
        <dbReference type="ARBA" id="ARBA00005417"/>
    </source>
</evidence>
<proteinExistence type="inferred from homology"/>
<dbReference type="Proteomes" id="UP001200537">
    <property type="component" value="Unassembled WGS sequence"/>
</dbReference>
<dbReference type="Gene3D" id="3.40.50.300">
    <property type="entry name" value="P-loop containing nucleotide triphosphate hydrolases"/>
    <property type="match status" value="1"/>
</dbReference>
<keyword evidence="2" id="KW-0813">Transport</keyword>